<dbReference type="Gene3D" id="3.30.710.10">
    <property type="entry name" value="Potassium Channel Kv1.1, Chain A"/>
    <property type="match status" value="1"/>
</dbReference>
<dbReference type="InterPro" id="IPR001232">
    <property type="entry name" value="SKP1-like"/>
</dbReference>
<accession>A0A1I7YA72</accession>
<dbReference type="Pfam" id="PF03931">
    <property type="entry name" value="Skp1_POZ"/>
    <property type="match status" value="1"/>
</dbReference>
<evidence type="ECO:0000256" key="2">
    <source>
        <dbReference type="ARBA" id="ARBA00022786"/>
    </source>
</evidence>
<evidence type="ECO:0000256" key="1">
    <source>
        <dbReference type="ARBA" id="ARBA00009993"/>
    </source>
</evidence>
<evidence type="ECO:0000313" key="5">
    <source>
        <dbReference type="Proteomes" id="UP000095287"/>
    </source>
</evidence>
<dbReference type="Proteomes" id="UP000095287">
    <property type="component" value="Unplaced"/>
</dbReference>
<dbReference type="SMART" id="SM00512">
    <property type="entry name" value="Skp1"/>
    <property type="match status" value="1"/>
</dbReference>
<sequence length="149" mass="16853">METIELVTAEGRTVRVEKELALKSGTIRHLLETLAQEDGSIPSEPLPLPNCAEKHLRAVIAWLERHRDDVPQTQEDIARQRFDLAIPDDDRKAFQAFHIDDIANILTAANYLDIQSLIDMLVKYVAKFIDDNNSSPQTLAKALNIKPRN</sequence>
<comment type="function">
    <text evidence="3">Probable essential component of SCF (SKP1-CUL1-F-box protein) E3 ubiquitin-protein ligase complexes, which mediate the ubiquitination and subsequent proteasomal degradation of target proteins. Regulates cell proliferation during embryonic and larval development.</text>
</comment>
<dbReference type="InterPro" id="IPR016073">
    <property type="entry name" value="Skp1_comp_POZ"/>
</dbReference>
<dbReference type="InterPro" id="IPR016897">
    <property type="entry name" value="SKP1"/>
</dbReference>
<name>A0A1I7YA72_9BILA</name>
<dbReference type="PIRSF" id="PIRSF028729">
    <property type="entry name" value="E3_ubiquit_lig_SCF_Skp"/>
    <property type="match status" value="1"/>
</dbReference>
<dbReference type="InterPro" id="IPR036296">
    <property type="entry name" value="SKP1-like_dim_sf"/>
</dbReference>
<dbReference type="PANTHER" id="PTHR11165">
    <property type="entry name" value="SKP1"/>
    <property type="match status" value="1"/>
</dbReference>
<dbReference type="AlphaFoldDB" id="A0A1I7YA72"/>
<keyword evidence="5" id="KW-1185">Reference proteome</keyword>
<protein>
    <recommendedName>
        <fullName evidence="3">Skp1-related protein</fullName>
    </recommendedName>
</protein>
<dbReference type="GO" id="GO:0016567">
    <property type="term" value="P:protein ubiquitination"/>
    <property type="evidence" value="ECO:0007669"/>
    <property type="project" value="UniProtKB-UniPathway"/>
</dbReference>
<dbReference type="InterPro" id="IPR011333">
    <property type="entry name" value="SKP1/BTB/POZ_sf"/>
</dbReference>
<feature type="domain" description="SKP1 component POZ" evidence="4">
    <location>
        <begin position="3"/>
        <end position="68"/>
    </location>
</feature>
<dbReference type="WBParaSite" id="L893_g14241.t1">
    <property type="protein sequence ID" value="L893_g14241.t1"/>
    <property type="gene ID" value="L893_g14241"/>
</dbReference>
<dbReference type="SUPFAM" id="SSF81382">
    <property type="entry name" value="Skp1 dimerisation domain-like"/>
    <property type="match status" value="1"/>
</dbReference>
<evidence type="ECO:0000259" key="4">
    <source>
        <dbReference type="Pfam" id="PF03931"/>
    </source>
</evidence>
<keyword evidence="2 3" id="KW-0833">Ubl conjugation pathway</keyword>
<evidence type="ECO:0000256" key="3">
    <source>
        <dbReference type="PIRNR" id="PIRNR028729"/>
    </source>
</evidence>
<organism evidence="5 6">
    <name type="scientific">Steinernema glaseri</name>
    <dbReference type="NCBI Taxonomy" id="37863"/>
    <lineage>
        <taxon>Eukaryota</taxon>
        <taxon>Metazoa</taxon>
        <taxon>Ecdysozoa</taxon>
        <taxon>Nematoda</taxon>
        <taxon>Chromadorea</taxon>
        <taxon>Rhabditida</taxon>
        <taxon>Tylenchina</taxon>
        <taxon>Panagrolaimomorpha</taxon>
        <taxon>Strongyloidoidea</taxon>
        <taxon>Steinernematidae</taxon>
        <taxon>Steinernema</taxon>
    </lineage>
</organism>
<proteinExistence type="inferred from homology"/>
<dbReference type="UniPathway" id="UPA00143"/>
<comment type="similarity">
    <text evidence="1 3">Belongs to the SKP1 family.</text>
</comment>
<dbReference type="GO" id="GO:0006511">
    <property type="term" value="P:ubiquitin-dependent protein catabolic process"/>
    <property type="evidence" value="ECO:0007669"/>
    <property type="project" value="InterPro"/>
</dbReference>
<reference evidence="6" key="1">
    <citation type="submission" date="2016-11" db="UniProtKB">
        <authorList>
            <consortium name="WormBaseParasite"/>
        </authorList>
    </citation>
    <scope>IDENTIFICATION</scope>
</reference>
<comment type="pathway">
    <text evidence="3">Protein modification; protein ubiquitination.</text>
</comment>
<evidence type="ECO:0000313" key="6">
    <source>
        <dbReference type="WBParaSite" id="L893_g14241.t1"/>
    </source>
</evidence>
<dbReference type="SUPFAM" id="SSF54695">
    <property type="entry name" value="POZ domain"/>
    <property type="match status" value="1"/>
</dbReference>